<evidence type="ECO:0000256" key="1">
    <source>
        <dbReference type="ARBA" id="ARBA00022490"/>
    </source>
</evidence>
<dbReference type="EMBL" id="CP000252">
    <property type="protein sequence ID" value="ABC78886.1"/>
    <property type="molecule type" value="Genomic_DNA"/>
</dbReference>
<dbReference type="GO" id="GO:0016783">
    <property type="term" value="F:sulfurtransferase activity"/>
    <property type="evidence" value="ECO:0007669"/>
    <property type="project" value="InterPro"/>
</dbReference>
<accession>Q2LXS2</accession>
<organism evidence="4 5">
    <name type="scientific">Syntrophus aciditrophicus (strain SB)</name>
    <dbReference type="NCBI Taxonomy" id="56780"/>
    <lineage>
        <taxon>Bacteria</taxon>
        <taxon>Pseudomonadati</taxon>
        <taxon>Thermodesulfobacteriota</taxon>
        <taxon>Syntrophia</taxon>
        <taxon>Syntrophales</taxon>
        <taxon>Syntrophaceae</taxon>
        <taxon>Syntrophus</taxon>
    </lineage>
</organism>
<dbReference type="Gene3D" id="3.10.20.10">
    <property type="match status" value="1"/>
</dbReference>
<dbReference type="NCBIfam" id="TIGR00129">
    <property type="entry name" value="fdhD_narQ"/>
    <property type="match status" value="1"/>
</dbReference>
<name>Q2LXS2_SYNAS</name>
<sequence>MMEPASKIVPVLKLSDGRFTPSEASIVVEKELPVIINGEHLAIASLTPSMEREFVAGYLFGQGFIESAGEITRLDITDQGADVVLATADILSSRRMKTTYRIVSGGGRTAYFETSALPRLTSNFSIAKEDIFRAMNLLFERASLYRETGGVHSAALFDGAMNLLCVVEDIGRHNTLDKVIGYALLNGIDCADKLLVSTGRMASEMVMKIGRAGIPLVATKTAVTDKGIEIGEQCGLTLIGFVRDVGFRMHTNMEVRVFQKAEMRIYTGVERVR</sequence>
<comment type="function">
    <text evidence="3">Required for formate dehydrogenase (FDH) activity.</text>
</comment>
<gene>
    <name evidence="3" type="primary">fdhD</name>
    <name evidence="4" type="ORF">SYN_01676</name>
</gene>
<dbReference type="FunCoup" id="Q2LXS2">
    <property type="interactions" value="217"/>
</dbReference>
<dbReference type="PANTHER" id="PTHR30592:SF1">
    <property type="entry name" value="SULFUR CARRIER PROTEIN FDHD"/>
    <property type="match status" value="1"/>
</dbReference>
<evidence type="ECO:0000313" key="4">
    <source>
        <dbReference type="EMBL" id="ABC78886.1"/>
    </source>
</evidence>
<comment type="caution">
    <text evidence="3">Lacks conserved residue(s) required for the propagation of feature annotation.</text>
</comment>
<dbReference type="eggNOG" id="COG1526">
    <property type="taxonomic scope" value="Bacteria"/>
</dbReference>
<dbReference type="Gene3D" id="3.40.140.10">
    <property type="entry name" value="Cytidine Deaminase, domain 2"/>
    <property type="match status" value="1"/>
</dbReference>
<protein>
    <recommendedName>
        <fullName evidence="3">Protein FdhD</fullName>
    </recommendedName>
</protein>
<reference evidence="4 5" key="1">
    <citation type="journal article" date="2007" name="Proc. Natl. Acad. Sci. U.S.A.">
        <title>The genome of Syntrophus aciditrophicus: life at the thermodynamic limit of microbial growth.</title>
        <authorList>
            <person name="McInerney M.J."/>
            <person name="Rohlin L."/>
            <person name="Mouttaki H."/>
            <person name="Kim U."/>
            <person name="Krupp R.S."/>
            <person name="Rios-Hernandez L."/>
            <person name="Sieber J."/>
            <person name="Struchtemeyer C.G."/>
            <person name="Bhattacharyya A."/>
            <person name="Campbell J.W."/>
            <person name="Gunsalus R.P."/>
        </authorList>
    </citation>
    <scope>NUCLEOTIDE SEQUENCE [LARGE SCALE GENOMIC DNA]</scope>
    <source>
        <strain evidence="4 5">SB</strain>
    </source>
</reference>
<dbReference type="InterPro" id="IPR003786">
    <property type="entry name" value="FdhD"/>
</dbReference>
<dbReference type="InParanoid" id="Q2LXS2"/>
<dbReference type="Proteomes" id="UP000001933">
    <property type="component" value="Chromosome"/>
</dbReference>
<dbReference type="RefSeq" id="WP_011418902.1">
    <property type="nucleotide sequence ID" value="NC_007759.1"/>
</dbReference>
<dbReference type="InterPro" id="IPR016193">
    <property type="entry name" value="Cytidine_deaminase-like"/>
</dbReference>
<dbReference type="AlphaFoldDB" id="Q2LXS2"/>
<keyword evidence="5" id="KW-1185">Reference proteome</keyword>
<proteinExistence type="inferred from homology"/>
<evidence type="ECO:0000256" key="3">
    <source>
        <dbReference type="HAMAP-Rule" id="MF_00187"/>
    </source>
</evidence>
<keyword evidence="1 3" id="KW-0963">Cytoplasm</keyword>
<dbReference type="OrthoDB" id="3197277at2"/>
<dbReference type="Pfam" id="PF02634">
    <property type="entry name" value="FdhD-NarQ"/>
    <property type="match status" value="1"/>
</dbReference>
<dbReference type="HOGENOM" id="CLU_056887_4_1_7"/>
<dbReference type="GO" id="GO:0006777">
    <property type="term" value="P:Mo-molybdopterin cofactor biosynthetic process"/>
    <property type="evidence" value="ECO:0007669"/>
    <property type="project" value="UniProtKB-UniRule"/>
</dbReference>
<comment type="subcellular location">
    <subcellularLocation>
        <location evidence="3">Cytoplasm</location>
    </subcellularLocation>
</comment>
<dbReference type="STRING" id="56780.SYN_01676"/>
<dbReference type="PIRSF" id="PIRSF015626">
    <property type="entry name" value="FdhD"/>
    <property type="match status" value="1"/>
</dbReference>
<dbReference type="PANTHER" id="PTHR30592">
    <property type="entry name" value="FORMATE DEHYDROGENASE"/>
    <property type="match status" value="1"/>
</dbReference>
<dbReference type="HAMAP" id="MF_00187">
    <property type="entry name" value="FdhD"/>
    <property type="match status" value="1"/>
</dbReference>
<evidence type="ECO:0000256" key="2">
    <source>
        <dbReference type="ARBA" id="ARBA00023150"/>
    </source>
</evidence>
<dbReference type="SUPFAM" id="SSF53927">
    <property type="entry name" value="Cytidine deaminase-like"/>
    <property type="match status" value="1"/>
</dbReference>
<comment type="similarity">
    <text evidence="3">Belongs to the FdhD family.</text>
</comment>
<dbReference type="KEGG" id="sat:SYN_01676"/>
<dbReference type="GO" id="GO:0005737">
    <property type="term" value="C:cytoplasm"/>
    <property type="evidence" value="ECO:0007669"/>
    <property type="project" value="UniProtKB-SubCell"/>
</dbReference>
<evidence type="ECO:0000313" key="5">
    <source>
        <dbReference type="Proteomes" id="UP000001933"/>
    </source>
</evidence>
<keyword evidence="2 3" id="KW-0501">Molybdenum cofactor biosynthesis</keyword>